<sequence>MNINLTPPVKPKSDVATTAADTKTMIDMYALLLRGFKAGAAELVRECMDGKLASVNRCIESARAEAIHAIIEMDKTHSQLLGSSKFPTKFIDDQLRLTAEIMDACGQPVDSLTEGM</sequence>
<evidence type="ECO:0000313" key="2">
    <source>
        <dbReference type="Proteomes" id="UP000002640"/>
    </source>
</evidence>
<evidence type="ECO:0000313" key="1">
    <source>
        <dbReference type="EMBL" id="EGZ27815.1"/>
    </source>
</evidence>
<reference evidence="1 2" key="1">
    <citation type="journal article" date="2006" name="Science">
        <title>Phytophthora genome sequences uncover evolutionary origins and mechanisms of pathogenesis.</title>
        <authorList>
            <person name="Tyler B.M."/>
            <person name="Tripathy S."/>
            <person name="Zhang X."/>
            <person name="Dehal P."/>
            <person name="Jiang R.H."/>
            <person name="Aerts A."/>
            <person name="Arredondo F.D."/>
            <person name="Baxter L."/>
            <person name="Bensasson D."/>
            <person name="Beynon J.L."/>
            <person name="Chapman J."/>
            <person name="Damasceno C.M."/>
            <person name="Dorrance A.E."/>
            <person name="Dou D."/>
            <person name="Dickerman A.W."/>
            <person name="Dubchak I.L."/>
            <person name="Garbelotto M."/>
            <person name="Gijzen M."/>
            <person name="Gordon S.G."/>
            <person name="Govers F."/>
            <person name="Grunwald N.J."/>
            <person name="Huang W."/>
            <person name="Ivors K.L."/>
            <person name="Jones R.W."/>
            <person name="Kamoun S."/>
            <person name="Krampis K."/>
            <person name="Lamour K.H."/>
            <person name="Lee M.K."/>
            <person name="McDonald W.H."/>
            <person name="Medina M."/>
            <person name="Meijer H.J."/>
            <person name="Nordberg E.K."/>
            <person name="Maclean D.J."/>
            <person name="Ospina-Giraldo M.D."/>
            <person name="Morris P.F."/>
            <person name="Phuntumart V."/>
            <person name="Putnam N.H."/>
            <person name="Rash S."/>
            <person name="Rose J.K."/>
            <person name="Sakihama Y."/>
            <person name="Salamov A.A."/>
            <person name="Savidor A."/>
            <person name="Scheuring C.F."/>
            <person name="Smith B.M."/>
            <person name="Sobral B.W."/>
            <person name="Terry A."/>
            <person name="Torto-Alalibo T.A."/>
            <person name="Win J."/>
            <person name="Xu Z."/>
            <person name="Zhang H."/>
            <person name="Grigoriev I.V."/>
            <person name="Rokhsar D.S."/>
            <person name="Boore J.L."/>
        </authorList>
    </citation>
    <scope>NUCLEOTIDE SEQUENCE [LARGE SCALE GENOMIC DNA]</scope>
    <source>
        <strain evidence="1 2">P6497</strain>
    </source>
</reference>
<dbReference type="EMBL" id="JH159151">
    <property type="protein sequence ID" value="EGZ27815.1"/>
    <property type="molecule type" value="Genomic_DNA"/>
</dbReference>
<organism evidence="1 2">
    <name type="scientific">Phytophthora sojae (strain P6497)</name>
    <name type="common">Soybean stem and root rot agent</name>
    <name type="synonym">Phytophthora megasperma f. sp. glycines</name>
    <dbReference type="NCBI Taxonomy" id="1094619"/>
    <lineage>
        <taxon>Eukaryota</taxon>
        <taxon>Sar</taxon>
        <taxon>Stramenopiles</taxon>
        <taxon>Oomycota</taxon>
        <taxon>Peronosporomycetes</taxon>
        <taxon>Peronosporales</taxon>
        <taxon>Peronosporaceae</taxon>
        <taxon>Phytophthora</taxon>
    </lineage>
</organism>
<dbReference type="RefSeq" id="XP_009515090.1">
    <property type="nucleotide sequence ID" value="XM_009516795.1"/>
</dbReference>
<protein>
    <submittedName>
        <fullName evidence="1">Uncharacterized protein</fullName>
    </submittedName>
</protein>
<accession>G4YK53</accession>
<dbReference type="GeneID" id="20644675"/>
<proteinExistence type="predicted"/>
<gene>
    <name evidence="1" type="ORF">PHYSODRAFT_321544</name>
</gene>
<name>G4YK53_PHYSP</name>
<dbReference type="KEGG" id="psoj:PHYSODRAFT_321544"/>
<dbReference type="AlphaFoldDB" id="G4YK53"/>
<keyword evidence="2" id="KW-1185">Reference proteome</keyword>
<dbReference type="InParanoid" id="G4YK53"/>
<dbReference type="Proteomes" id="UP000002640">
    <property type="component" value="Unassembled WGS sequence"/>
</dbReference>